<dbReference type="EMBL" id="JAXBLV010000226">
    <property type="protein sequence ID" value="MDY3562953.1"/>
    <property type="molecule type" value="Genomic_DNA"/>
</dbReference>
<protein>
    <submittedName>
        <fullName evidence="2">PilZ domain-containing protein</fullName>
    </submittedName>
</protein>
<evidence type="ECO:0000256" key="1">
    <source>
        <dbReference type="SAM" id="MobiDB-lite"/>
    </source>
</evidence>
<name>A0ABU5F5U2_9BACT</name>
<feature type="region of interest" description="Disordered" evidence="1">
    <location>
        <begin position="1"/>
        <end position="33"/>
    </location>
</feature>
<evidence type="ECO:0000313" key="3">
    <source>
        <dbReference type="Proteomes" id="UP001272242"/>
    </source>
</evidence>
<dbReference type="RefSeq" id="WP_320689220.1">
    <property type="nucleotide sequence ID" value="NZ_JAXBLV010000226.1"/>
</dbReference>
<gene>
    <name evidence="2" type="ORF">R5W23_004436</name>
</gene>
<evidence type="ECO:0000313" key="2">
    <source>
        <dbReference type="EMBL" id="MDY3562953.1"/>
    </source>
</evidence>
<proteinExistence type="predicted"/>
<keyword evidence="3" id="KW-1185">Reference proteome</keyword>
<comment type="caution">
    <text evidence="2">The sequence shown here is derived from an EMBL/GenBank/DDBJ whole genome shotgun (WGS) entry which is preliminary data.</text>
</comment>
<dbReference type="SUPFAM" id="SSF141371">
    <property type="entry name" value="PilZ domain-like"/>
    <property type="match status" value="1"/>
</dbReference>
<accession>A0ABU5F5U2</accession>
<sequence>MSAPAPVAEVQTTSTERRVAPRRQPAMGTVLRLDAPDGGPSSVALVWNISTTGISMLLHAPRPTGSELAGYLEPMLDEAMLRVRMKVVHVKLLDTGDYFVGAHFDRLLTTEELKPFVADA</sequence>
<organism evidence="2 3">
    <name type="scientific">Gemmata algarum</name>
    <dbReference type="NCBI Taxonomy" id="2975278"/>
    <lineage>
        <taxon>Bacteria</taxon>
        <taxon>Pseudomonadati</taxon>
        <taxon>Planctomycetota</taxon>
        <taxon>Planctomycetia</taxon>
        <taxon>Gemmatales</taxon>
        <taxon>Gemmataceae</taxon>
        <taxon>Gemmata</taxon>
    </lineage>
</organism>
<dbReference type="Proteomes" id="UP001272242">
    <property type="component" value="Unassembled WGS sequence"/>
</dbReference>
<reference evidence="3" key="1">
    <citation type="journal article" date="2023" name="Mar. Drugs">
        <title>Gemmata algarum, a Novel Planctomycete Isolated from an Algal Mat, Displays Antimicrobial Activity.</title>
        <authorList>
            <person name="Kumar G."/>
            <person name="Kallscheuer N."/>
            <person name="Kashif M."/>
            <person name="Ahamad S."/>
            <person name="Jagadeeshwari U."/>
            <person name="Pannikurungottu S."/>
            <person name="Haufschild T."/>
            <person name="Kabuu M."/>
            <person name="Sasikala C."/>
            <person name="Jogler C."/>
            <person name="Ramana C."/>
        </authorList>
    </citation>
    <scope>NUCLEOTIDE SEQUENCE [LARGE SCALE GENOMIC DNA]</scope>
    <source>
        <strain evidence="3">JC673</strain>
    </source>
</reference>